<proteinExistence type="predicted"/>
<evidence type="ECO:0000313" key="2">
    <source>
        <dbReference type="Proteomes" id="UP000075321"/>
    </source>
</evidence>
<sequence>MAASDWHDGLIETLSTTMSDTVRSYRYMEMPVARYR</sequence>
<dbReference type="Proteomes" id="UP000075321">
    <property type="component" value="Unassembled WGS sequence"/>
</dbReference>
<dbReference type="AlphaFoldDB" id="A0A151AD48"/>
<protein>
    <submittedName>
        <fullName evidence="1">Uncharacterized protein</fullName>
    </submittedName>
</protein>
<accession>A0A151AD48</accession>
<evidence type="ECO:0000313" key="1">
    <source>
        <dbReference type="EMBL" id="KYH25297.1"/>
    </source>
</evidence>
<name>A0A151AD48_9EURY</name>
<comment type="caution">
    <text evidence="1">The sequence shown here is derived from an EMBL/GenBank/DDBJ whole genome shotgun (WGS) entry which is preliminary data.</text>
</comment>
<gene>
    <name evidence="1" type="ORF">HAPAU_19670</name>
</gene>
<reference evidence="1 2" key="1">
    <citation type="submission" date="2016-02" db="EMBL/GenBank/DDBJ databases">
        <title>Genome sequence of Halalkalicoccus paucihalophilus DSM 24557.</title>
        <authorList>
            <person name="Poehlein A."/>
            <person name="Daniel R."/>
        </authorList>
    </citation>
    <scope>NUCLEOTIDE SEQUENCE [LARGE SCALE GENOMIC DNA]</scope>
    <source>
        <strain evidence="1 2">DSM 24557</strain>
    </source>
</reference>
<dbReference type="EMBL" id="LTAZ01000005">
    <property type="protein sequence ID" value="KYH25297.1"/>
    <property type="molecule type" value="Genomic_DNA"/>
</dbReference>
<dbReference type="PATRIC" id="fig|1008153.3.peg.1999"/>
<organism evidence="1 2">
    <name type="scientific">Halalkalicoccus paucihalophilus</name>
    <dbReference type="NCBI Taxonomy" id="1008153"/>
    <lineage>
        <taxon>Archaea</taxon>
        <taxon>Methanobacteriati</taxon>
        <taxon>Methanobacteriota</taxon>
        <taxon>Stenosarchaea group</taxon>
        <taxon>Halobacteria</taxon>
        <taxon>Halobacteriales</taxon>
        <taxon>Halococcaceae</taxon>
        <taxon>Halalkalicoccus</taxon>
    </lineage>
</organism>
<keyword evidence="2" id="KW-1185">Reference proteome</keyword>